<feature type="transmembrane region" description="Helical" evidence="1">
    <location>
        <begin position="283"/>
        <end position="310"/>
    </location>
</feature>
<keyword evidence="1" id="KW-0472">Membrane</keyword>
<evidence type="ECO:0000256" key="1">
    <source>
        <dbReference type="SAM" id="Phobius"/>
    </source>
</evidence>
<feature type="transmembrane region" description="Helical" evidence="1">
    <location>
        <begin position="322"/>
        <end position="340"/>
    </location>
</feature>
<dbReference type="InterPro" id="IPR029044">
    <property type="entry name" value="Nucleotide-diphossugar_trans"/>
</dbReference>
<accession>A0ABU7JNA7</accession>
<dbReference type="EC" id="2.4.-.-" evidence="2"/>
<comment type="caution">
    <text evidence="2">The sequence shown here is derived from an EMBL/GenBank/DDBJ whole genome shotgun (WGS) entry which is preliminary data.</text>
</comment>
<reference evidence="2 3" key="1">
    <citation type="submission" date="2023-08" db="EMBL/GenBank/DDBJ databases">
        <authorList>
            <person name="Girao M."/>
            <person name="Carvalho M.F."/>
        </authorList>
    </citation>
    <scope>NUCLEOTIDE SEQUENCE [LARGE SCALE GENOMIC DNA]</scope>
    <source>
        <strain evidence="2 3">CC-R104</strain>
    </source>
</reference>
<keyword evidence="1" id="KW-1133">Transmembrane helix</keyword>
<dbReference type="Pfam" id="PF13641">
    <property type="entry name" value="Glyco_tranf_2_3"/>
    <property type="match status" value="1"/>
</dbReference>
<organism evidence="2 3">
    <name type="scientific">Rhodococcus chondri</name>
    <dbReference type="NCBI Taxonomy" id="3065941"/>
    <lineage>
        <taxon>Bacteria</taxon>
        <taxon>Bacillati</taxon>
        <taxon>Actinomycetota</taxon>
        <taxon>Actinomycetes</taxon>
        <taxon>Mycobacteriales</taxon>
        <taxon>Nocardiaceae</taxon>
        <taxon>Rhodococcus</taxon>
    </lineage>
</organism>
<name>A0ABU7JNA7_9NOCA</name>
<keyword evidence="1" id="KW-0812">Transmembrane</keyword>
<evidence type="ECO:0000313" key="2">
    <source>
        <dbReference type="EMBL" id="MEE2031528.1"/>
    </source>
</evidence>
<dbReference type="Gene3D" id="3.90.550.10">
    <property type="entry name" value="Spore Coat Polysaccharide Biosynthesis Protein SpsA, Chain A"/>
    <property type="match status" value="1"/>
</dbReference>
<dbReference type="SUPFAM" id="SSF53448">
    <property type="entry name" value="Nucleotide-diphospho-sugar transferases"/>
    <property type="match status" value="1"/>
</dbReference>
<keyword evidence="2" id="KW-0328">Glycosyltransferase</keyword>
<evidence type="ECO:0000313" key="3">
    <source>
        <dbReference type="Proteomes" id="UP001331936"/>
    </source>
</evidence>
<dbReference type="PANTHER" id="PTHR43646">
    <property type="entry name" value="GLYCOSYLTRANSFERASE"/>
    <property type="match status" value="1"/>
</dbReference>
<protein>
    <submittedName>
        <fullName evidence="2">Glycosyltransferase</fullName>
        <ecNumber evidence="2">2.4.-.-</ecNumber>
    </submittedName>
</protein>
<keyword evidence="2" id="KW-0808">Transferase</keyword>
<feature type="transmembrane region" description="Helical" evidence="1">
    <location>
        <begin position="352"/>
        <end position="373"/>
    </location>
</feature>
<dbReference type="PANTHER" id="PTHR43646:SF3">
    <property type="entry name" value="SLR1566 PROTEIN"/>
    <property type="match status" value="1"/>
</dbReference>
<proteinExistence type="predicted"/>
<keyword evidence="3" id="KW-1185">Reference proteome</keyword>
<sequence>MSGPIRTAVAGGAMFATAGAGTALVNTLTLPRLAPGPTVLEPVVVVVPARDEATRIGDIVTDLRRQRGVPRLQVMIVDDASSDGTATVARRAADDDPRITVMRTTEPPLPGWTGKAAACARGFDSATRDGRGHPVPPDGIVVFVDADVRLEPDAIAAAVALLRDSDAALVSPWPYQVAGSLAEHLIQPLLFWSWFTVLPVAVAHRTLHPSTAVACGQFLVLDARAYTEIGGHASVASSPTEDLELARTLRRAGHRTVVGAAGPYASCRMYIGAHRLTGGYTRWLWSAFGSAGGAAAVASVYTAGYLLPAVAVLAGRGRTRRWGLLGVGAAFTSRILARSAERGGRPRPGDVAAALTQPAAITGFVGLTLRSLWLRRAGRAEWKDRILP</sequence>
<dbReference type="EMBL" id="JAUZMZ010000018">
    <property type="protein sequence ID" value="MEE2031528.1"/>
    <property type="molecule type" value="Genomic_DNA"/>
</dbReference>
<gene>
    <name evidence="2" type="ORF">Q8814_05265</name>
</gene>
<dbReference type="RefSeq" id="WP_330150966.1">
    <property type="nucleotide sequence ID" value="NZ_JAUZMZ010000018.1"/>
</dbReference>
<dbReference type="Proteomes" id="UP001331936">
    <property type="component" value="Unassembled WGS sequence"/>
</dbReference>
<dbReference type="GO" id="GO:0016757">
    <property type="term" value="F:glycosyltransferase activity"/>
    <property type="evidence" value="ECO:0007669"/>
    <property type="project" value="UniProtKB-KW"/>
</dbReference>